<protein>
    <submittedName>
        <fullName evidence="1">Uncharacterized protein</fullName>
    </submittedName>
</protein>
<dbReference type="Proteomes" id="UP000185473">
    <property type="component" value="Chromosome"/>
</dbReference>
<dbReference type="STRING" id="1631871.FOL01_0436"/>
<dbReference type="RefSeq" id="WP_156834969.1">
    <property type="nucleotide sequence ID" value="NZ_CP014332.1"/>
</dbReference>
<sequence>MEEDLGKGLFELQFHAFGEERYWGPYPLEHAVEARVWLAGIYEMPVNDIKIVQVA</sequence>
<reference evidence="1 2" key="1">
    <citation type="submission" date="2016-02" db="EMBL/GenBank/DDBJ databases">
        <title>Complete Genome Sequence of Weissella jogaejeotgali FOL01.</title>
        <authorList>
            <person name="Lee J.-H."/>
            <person name="Ku H.-J."/>
        </authorList>
    </citation>
    <scope>NUCLEOTIDE SEQUENCE [LARGE SCALE GENOMIC DNA]</scope>
    <source>
        <strain evidence="1 2">FOL01</strain>
    </source>
</reference>
<keyword evidence="2" id="KW-1185">Reference proteome</keyword>
<gene>
    <name evidence="1" type="ORF">FOL01_0436</name>
</gene>
<dbReference type="AlphaFoldDB" id="A0A1L6R9V9"/>
<organism evidence="1 2">
    <name type="scientific">Weissella jogaejeotgali</name>
    <dbReference type="NCBI Taxonomy" id="1631871"/>
    <lineage>
        <taxon>Bacteria</taxon>
        <taxon>Bacillati</taxon>
        <taxon>Bacillota</taxon>
        <taxon>Bacilli</taxon>
        <taxon>Lactobacillales</taxon>
        <taxon>Lactobacillaceae</taxon>
        <taxon>Weissella</taxon>
    </lineage>
</organism>
<evidence type="ECO:0000313" key="2">
    <source>
        <dbReference type="Proteomes" id="UP000185473"/>
    </source>
</evidence>
<dbReference type="KEGG" id="wjo:FOL01_0436"/>
<proteinExistence type="predicted"/>
<dbReference type="EMBL" id="CP014332">
    <property type="protein sequence ID" value="APS41295.1"/>
    <property type="molecule type" value="Genomic_DNA"/>
</dbReference>
<evidence type="ECO:0000313" key="1">
    <source>
        <dbReference type="EMBL" id="APS41295.1"/>
    </source>
</evidence>
<accession>A0A1L6R9V9</accession>
<name>A0A1L6R9V9_9LACO</name>